<organism evidence="7">
    <name type="scientific">Salinispirillum sp. LH 10-3-1</name>
    <dbReference type="NCBI Taxonomy" id="2952525"/>
    <lineage>
        <taxon>Bacteria</taxon>
        <taxon>Pseudomonadati</taxon>
        <taxon>Pseudomonadota</taxon>
        <taxon>Gammaproteobacteria</taxon>
        <taxon>Oceanospirillales</taxon>
        <taxon>Saccharospirillaceae</taxon>
        <taxon>Salinispirillum</taxon>
    </lineage>
</organism>
<reference evidence="7" key="1">
    <citation type="submission" date="2022-07" db="EMBL/GenBank/DDBJ databases">
        <title>Complete genome sequence of Salinispirillum sp. LH10-3-1 capable of multiple carbohydrate inversion isolated from a soda lake.</title>
        <authorList>
            <person name="Liu J."/>
            <person name="Zhai Y."/>
            <person name="Zhang H."/>
            <person name="Yang H."/>
            <person name="Qu J."/>
            <person name="Li J."/>
        </authorList>
    </citation>
    <scope>NUCLEOTIDE SEQUENCE</scope>
    <source>
        <strain evidence="7">LH 10-3-1</strain>
    </source>
</reference>
<dbReference type="Pfam" id="PF00497">
    <property type="entry name" value="SBP_bac_3"/>
    <property type="match status" value="1"/>
</dbReference>
<dbReference type="InterPro" id="IPR018313">
    <property type="entry name" value="SBP_3_CS"/>
</dbReference>
<evidence type="ECO:0000256" key="4">
    <source>
        <dbReference type="RuleBase" id="RU003744"/>
    </source>
</evidence>
<dbReference type="Gene3D" id="3.40.190.10">
    <property type="entry name" value="Periplasmic binding protein-like II"/>
    <property type="match status" value="2"/>
</dbReference>
<evidence type="ECO:0000256" key="3">
    <source>
        <dbReference type="ARBA" id="ARBA00022729"/>
    </source>
</evidence>
<evidence type="ECO:0000256" key="2">
    <source>
        <dbReference type="ARBA" id="ARBA00010333"/>
    </source>
</evidence>
<gene>
    <name evidence="7" type="ORF">NFC81_06835</name>
</gene>
<dbReference type="AlphaFoldDB" id="A0AB38YKA5"/>
<comment type="similarity">
    <text evidence="2 4">Belongs to the bacterial solute-binding protein 3 family.</text>
</comment>
<dbReference type="PROSITE" id="PS01039">
    <property type="entry name" value="SBP_BACTERIAL_3"/>
    <property type="match status" value="1"/>
</dbReference>
<feature type="signal peptide" evidence="5">
    <location>
        <begin position="1"/>
        <end position="22"/>
    </location>
</feature>
<name>A0AB38YKA5_9GAMM</name>
<evidence type="ECO:0000256" key="1">
    <source>
        <dbReference type="ARBA" id="ARBA00004196"/>
    </source>
</evidence>
<dbReference type="PANTHER" id="PTHR35936:SF17">
    <property type="entry name" value="ARGININE-BINDING EXTRACELLULAR PROTEIN ARTP"/>
    <property type="match status" value="1"/>
</dbReference>
<sequence length="256" mass="28276">MKTLMKTVAGTLALGLALTASAQERSVRIAIDTPYEPFGWQLPDGSLTGFEVELGNAVCAEMNLSCEWVIQAWDGIIPGLLSRRYDVIFSSMSITEERARSVLFSEPYYTTPSAWFAAEGTSINPADQSTLQGQRVGVQRGTIQDNYVTELFGNVVQVRRYATADDLVADLRGGRIDAIFLDFPVGEETILNHEGYAAVGERVTSPASIFGNGVGAAFRRNDTELANIFNEGLRRVKENGTYTEIREKYFDYDIML</sequence>
<dbReference type="InterPro" id="IPR001638">
    <property type="entry name" value="Solute-binding_3/MltF_N"/>
</dbReference>
<feature type="chain" id="PRO_5044290404" evidence="5">
    <location>
        <begin position="23"/>
        <end position="256"/>
    </location>
</feature>
<keyword evidence="3 5" id="KW-0732">Signal</keyword>
<dbReference type="RefSeq" id="WP_304996781.1">
    <property type="nucleotide sequence ID" value="NZ_CP101717.1"/>
</dbReference>
<evidence type="ECO:0000259" key="6">
    <source>
        <dbReference type="SMART" id="SM00062"/>
    </source>
</evidence>
<dbReference type="SUPFAM" id="SSF53850">
    <property type="entry name" value="Periplasmic binding protein-like II"/>
    <property type="match status" value="1"/>
</dbReference>
<protein>
    <submittedName>
        <fullName evidence="7">Transporter substrate-binding domain-containing protein</fullName>
    </submittedName>
</protein>
<dbReference type="SMART" id="SM00062">
    <property type="entry name" value="PBPb"/>
    <property type="match status" value="1"/>
</dbReference>
<dbReference type="PANTHER" id="PTHR35936">
    <property type="entry name" value="MEMBRANE-BOUND LYTIC MUREIN TRANSGLYCOSYLASE F"/>
    <property type="match status" value="1"/>
</dbReference>
<dbReference type="GO" id="GO:0030313">
    <property type="term" value="C:cell envelope"/>
    <property type="evidence" value="ECO:0007669"/>
    <property type="project" value="UniProtKB-SubCell"/>
</dbReference>
<evidence type="ECO:0000313" key="7">
    <source>
        <dbReference type="EMBL" id="WLD59489.1"/>
    </source>
</evidence>
<dbReference type="EMBL" id="CP101717">
    <property type="protein sequence ID" value="WLD59489.1"/>
    <property type="molecule type" value="Genomic_DNA"/>
</dbReference>
<proteinExistence type="inferred from homology"/>
<feature type="domain" description="Solute-binding protein family 3/N-terminal" evidence="6">
    <location>
        <begin position="26"/>
        <end position="253"/>
    </location>
</feature>
<evidence type="ECO:0000256" key="5">
    <source>
        <dbReference type="SAM" id="SignalP"/>
    </source>
</evidence>
<comment type="subcellular location">
    <subcellularLocation>
        <location evidence="1">Cell envelope</location>
    </subcellularLocation>
</comment>
<accession>A0AB38YKA5</accession>